<evidence type="ECO:0000259" key="7">
    <source>
        <dbReference type="PROSITE" id="PS50801"/>
    </source>
</evidence>
<dbReference type="InterPro" id="IPR036513">
    <property type="entry name" value="STAS_dom_sf"/>
</dbReference>
<dbReference type="Gene3D" id="3.30.750.24">
    <property type="entry name" value="STAS domain"/>
    <property type="match status" value="1"/>
</dbReference>
<feature type="region of interest" description="Disordered" evidence="5">
    <location>
        <begin position="91"/>
        <end position="110"/>
    </location>
</feature>
<reference evidence="8" key="1">
    <citation type="journal article" date="2019" name="bioRxiv">
        <title>The Genome of the Zebra Mussel, Dreissena polymorpha: A Resource for Invasive Species Research.</title>
        <authorList>
            <person name="McCartney M.A."/>
            <person name="Auch B."/>
            <person name="Kono T."/>
            <person name="Mallez S."/>
            <person name="Zhang Y."/>
            <person name="Obille A."/>
            <person name="Becker A."/>
            <person name="Abrahante J.E."/>
            <person name="Garbe J."/>
            <person name="Badalamenti J.P."/>
            <person name="Herman A."/>
            <person name="Mangelson H."/>
            <person name="Liachko I."/>
            <person name="Sullivan S."/>
            <person name="Sone E.D."/>
            <person name="Koren S."/>
            <person name="Silverstein K.A.T."/>
            <person name="Beckman K.B."/>
            <person name="Gohl D.M."/>
        </authorList>
    </citation>
    <scope>NUCLEOTIDE SEQUENCE</scope>
    <source>
        <strain evidence="8">Duluth1</strain>
        <tissue evidence="8">Whole animal</tissue>
    </source>
</reference>
<dbReference type="InterPro" id="IPR011547">
    <property type="entry name" value="SLC26A/SulP_dom"/>
</dbReference>
<evidence type="ECO:0000256" key="2">
    <source>
        <dbReference type="ARBA" id="ARBA00022692"/>
    </source>
</evidence>
<feature type="region of interest" description="Disordered" evidence="5">
    <location>
        <begin position="916"/>
        <end position="957"/>
    </location>
</feature>
<evidence type="ECO:0000313" key="8">
    <source>
        <dbReference type="EMBL" id="KAH3819174.1"/>
    </source>
</evidence>
<dbReference type="CDD" id="cd07042">
    <property type="entry name" value="STAS_SulP_like_sulfate_transporter"/>
    <property type="match status" value="1"/>
</dbReference>
<comment type="caution">
    <text evidence="8">The sequence shown here is derived from an EMBL/GenBank/DDBJ whole genome shotgun (WGS) entry which is preliminary data.</text>
</comment>
<evidence type="ECO:0000313" key="9">
    <source>
        <dbReference type="Proteomes" id="UP000828390"/>
    </source>
</evidence>
<feature type="transmembrane region" description="Helical" evidence="6">
    <location>
        <begin position="457"/>
        <end position="477"/>
    </location>
</feature>
<feature type="compositionally biased region" description="Basic and acidic residues" evidence="5">
    <location>
        <begin position="948"/>
        <end position="957"/>
    </location>
</feature>
<gene>
    <name evidence="8" type="ORF">DPMN_120907</name>
</gene>
<keyword evidence="2 6" id="KW-0812">Transmembrane</keyword>
<dbReference type="Pfam" id="PF01740">
    <property type="entry name" value="STAS"/>
    <property type="match status" value="1"/>
</dbReference>
<organism evidence="8 9">
    <name type="scientific">Dreissena polymorpha</name>
    <name type="common">Zebra mussel</name>
    <name type="synonym">Mytilus polymorpha</name>
    <dbReference type="NCBI Taxonomy" id="45954"/>
    <lineage>
        <taxon>Eukaryota</taxon>
        <taxon>Metazoa</taxon>
        <taxon>Spiralia</taxon>
        <taxon>Lophotrochozoa</taxon>
        <taxon>Mollusca</taxon>
        <taxon>Bivalvia</taxon>
        <taxon>Autobranchia</taxon>
        <taxon>Heteroconchia</taxon>
        <taxon>Euheterodonta</taxon>
        <taxon>Imparidentia</taxon>
        <taxon>Neoheterodontei</taxon>
        <taxon>Myida</taxon>
        <taxon>Dreissenoidea</taxon>
        <taxon>Dreissenidae</taxon>
        <taxon>Dreissena</taxon>
    </lineage>
</organism>
<dbReference type="InterPro" id="IPR002645">
    <property type="entry name" value="STAS_dom"/>
</dbReference>
<dbReference type="GO" id="GO:0055085">
    <property type="term" value="P:transmembrane transport"/>
    <property type="evidence" value="ECO:0007669"/>
    <property type="project" value="InterPro"/>
</dbReference>
<feature type="transmembrane region" description="Helical" evidence="6">
    <location>
        <begin position="291"/>
        <end position="308"/>
    </location>
</feature>
<feature type="domain" description="STAS" evidence="7">
    <location>
        <begin position="726"/>
        <end position="912"/>
    </location>
</feature>
<evidence type="ECO:0000256" key="5">
    <source>
        <dbReference type="SAM" id="MobiDB-lite"/>
    </source>
</evidence>
<protein>
    <recommendedName>
        <fullName evidence="7">STAS domain-containing protein</fullName>
    </recommendedName>
</protein>
<dbReference type="SUPFAM" id="SSF52091">
    <property type="entry name" value="SpoIIaa-like"/>
    <property type="match status" value="1"/>
</dbReference>
<dbReference type="AlphaFoldDB" id="A0A9D4GL60"/>
<dbReference type="GO" id="GO:0016020">
    <property type="term" value="C:membrane"/>
    <property type="evidence" value="ECO:0007669"/>
    <property type="project" value="UniProtKB-SubCell"/>
</dbReference>
<accession>A0A9D4GL60</accession>
<name>A0A9D4GL60_DREPO</name>
<feature type="non-terminal residue" evidence="8">
    <location>
        <position position="1"/>
    </location>
</feature>
<dbReference type="PROSITE" id="PS50801">
    <property type="entry name" value="STAS"/>
    <property type="match status" value="1"/>
</dbReference>
<feature type="region of interest" description="Disordered" evidence="5">
    <location>
        <begin position="16"/>
        <end position="38"/>
    </location>
</feature>
<keyword evidence="9" id="KW-1185">Reference proteome</keyword>
<evidence type="ECO:0000256" key="1">
    <source>
        <dbReference type="ARBA" id="ARBA00004141"/>
    </source>
</evidence>
<feature type="transmembrane region" description="Helical" evidence="6">
    <location>
        <begin position="613"/>
        <end position="633"/>
    </location>
</feature>
<keyword evidence="4 6" id="KW-0472">Membrane</keyword>
<dbReference type="InterPro" id="IPR001902">
    <property type="entry name" value="SLC26A/SulP_fam"/>
</dbReference>
<keyword evidence="3 6" id="KW-1133">Transmembrane helix</keyword>
<dbReference type="PANTHER" id="PTHR11814">
    <property type="entry name" value="SULFATE TRANSPORTER"/>
    <property type="match status" value="1"/>
</dbReference>
<dbReference type="Pfam" id="PF00916">
    <property type="entry name" value="Sulfate_transp"/>
    <property type="match status" value="1"/>
</dbReference>
<feature type="compositionally biased region" description="Acidic residues" evidence="5">
    <location>
        <begin position="931"/>
        <end position="943"/>
    </location>
</feature>
<feature type="transmembrane region" description="Helical" evidence="6">
    <location>
        <begin position="575"/>
        <end position="593"/>
    </location>
</feature>
<feature type="transmembrane region" description="Helical" evidence="6">
    <location>
        <begin position="489"/>
        <end position="508"/>
    </location>
</feature>
<comment type="subcellular location">
    <subcellularLocation>
        <location evidence="1">Membrane</location>
        <topology evidence="1">Multi-pass membrane protein</topology>
    </subcellularLocation>
</comment>
<feature type="transmembrane region" description="Helical" evidence="6">
    <location>
        <begin position="640"/>
        <end position="658"/>
    </location>
</feature>
<feature type="transmembrane region" description="Helical" evidence="6">
    <location>
        <begin position="382"/>
        <end position="403"/>
    </location>
</feature>
<dbReference type="NCBIfam" id="TIGR00815">
    <property type="entry name" value="sulP"/>
    <property type="match status" value="1"/>
</dbReference>
<reference evidence="8" key="2">
    <citation type="submission" date="2020-11" db="EMBL/GenBank/DDBJ databases">
        <authorList>
            <person name="McCartney M.A."/>
            <person name="Auch B."/>
            <person name="Kono T."/>
            <person name="Mallez S."/>
            <person name="Becker A."/>
            <person name="Gohl D.M."/>
            <person name="Silverstein K.A.T."/>
            <person name="Koren S."/>
            <person name="Bechman K.B."/>
            <person name="Herman A."/>
            <person name="Abrahante J.E."/>
            <person name="Garbe J."/>
        </authorList>
    </citation>
    <scope>NUCLEOTIDE SEQUENCE</scope>
    <source>
        <strain evidence="8">Duluth1</strain>
        <tissue evidence="8">Whole animal</tissue>
    </source>
</reference>
<evidence type="ECO:0000256" key="6">
    <source>
        <dbReference type="SAM" id="Phobius"/>
    </source>
</evidence>
<dbReference type="Proteomes" id="UP000828390">
    <property type="component" value="Unassembled WGS sequence"/>
</dbReference>
<feature type="transmembrane region" description="Helical" evidence="6">
    <location>
        <begin position="670"/>
        <end position="698"/>
    </location>
</feature>
<feature type="transmembrane region" description="Helical" evidence="6">
    <location>
        <begin position="544"/>
        <end position="563"/>
    </location>
</feature>
<evidence type="ECO:0000256" key="3">
    <source>
        <dbReference type="ARBA" id="ARBA00022989"/>
    </source>
</evidence>
<dbReference type="EMBL" id="JAIWYP010000005">
    <property type="protein sequence ID" value="KAH3819174.1"/>
    <property type="molecule type" value="Genomic_DNA"/>
</dbReference>
<evidence type="ECO:0000256" key="4">
    <source>
        <dbReference type="ARBA" id="ARBA00023136"/>
    </source>
</evidence>
<sequence>MFLELRRCSATEGMENRAFENDNGEGLGETKRDDELTVESEVQGQNVFGDSEPKNDVIGDNVELVESENVDDGFQDDKSIVDNHRKISPVESVASSLSDTDSGHETTGENYVKTGENYVKTGENYVKTPKRVKKVNASCADKIAECENSASHVNHIAPDAVILDVAILKPKAQAQDEVYQLIRADNLDRNGNPKLHVQRPVFNQHNLDENYEPSKKPAVKVKEALRKKVSKCVCSLGCFKGFLLNLFPFFPIMKSYNIRTDLPGDIVSGLTVGVMHIPQGMAYGMLTTLPPVYGLYMSFFPVLLYCFLGSSKHVSMGTFAVATLMIGSTVSKGFSLVSQDSSIPILTPNDTDKNTTNPLANTDEMSDEELDIRLQFAMSVSLVAGVIQLLMGIFRLGFVTVYLSDSLIAGFTTGAACHVFTSQIKHIFAIKTARYNGALKLVYTYIDFFSKIAQTNYVTVLMSLVCIAILYSVSTYINQNPKLKAKMFMPVPIELIVVVLATVISYFIKLETKYSVPVVSDIPTGLPMPNLKNFSRIPDVISDAIALSIVIFAISISMGKLLAQKHDYEVNADQELVAYGISTIISSFLSSAAPSASLSRSLVQERVGGKTQVAGLISCALLLVVILAIGPYFRTLPNCVLASVIIVALRGMFLQALELPKLWKVSIIDFAVWIVAFLTTVLLDVDLGLGCAVIFNILTIVCRSQRPYATLLGQIPGTDIYRDIRVFKKAKEVPGLKIFRFEHSLFFVNIEHFRSLLYKKIVNPRTLKITQKKRASKIAKANKEAELSKPQTQIVLSENLPDMPVPMDSLDMELHTSSNQISVNMVSKSVRECPPDLDFHTIILDASPWSFIDSMGVKVLVAVIGEFKAVGVKVMLASCKAGIRKMFKKTDFYKTLDNTKIFVSVHDAVLRAQFGDEPPPIQNGLTLDHEDANDEDDDSDTDSQIDIHYADDDVGSR</sequence>
<proteinExistence type="predicted"/>